<proteinExistence type="predicted"/>
<evidence type="ECO:0000256" key="2">
    <source>
        <dbReference type="SAM" id="SignalP"/>
    </source>
</evidence>
<name>A0A9D1TWL1_9FIRM</name>
<evidence type="ECO:0000313" key="3">
    <source>
        <dbReference type="EMBL" id="HIW09047.1"/>
    </source>
</evidence>
<dbReference type="EMBL" id="DXHQ01000078">
    <property type="protein sequence ID" value="HIW09047.1"/>
    <property type="molecule type" value="Genomic_DNA"/>
</dbReference>
<feature type="region of interest" description="Disordered" evidence="1">
    <location>
        <begin position="136"/>
        <end position="160"/>
    </location>
</feature>
<protein>
    <submittedName>
        <fullName evidence="3">Uncharacterized protein</fullName>
    </submittedName>
</protein>
<sequence>MKLTGRRWKMVCLALLGVLLFSSCASSPQGTAQTASADSSAEEQTAPGEDETLRDQLISTLNLCQPQNRVVASDNLDESASFLAGIILENAALYAVSDGSRVLEDMLGDFAYAYLYDGSLSVTQVGRLALETLQGSTQTSQADETNEDEESSAPASRVRAKKSASLNDILSENVQRIVSLSVVRAENENYSIWLLLVQAQDED</sequence>
<evidence type="ECO:0000313" key="4">
    <source>
        <dbReference type="Proteomes" id="UP000823933"/>
    </source>
</evidence>
<dbReference type="Proteomes" id="UP000823933">
    <property type="component" value="Unassembled WGS sequence"/>
</dbReference>
<feature type="chain" id="PRO_5038627110" evidence="2">
    <location>
        <begin position="28"/>
        <end position="203"/>
    </location>
</feature>
<reference evidence="3" key="1">
    <citation type="journal article" date="2021" name="PeerJ">
        <title>Extensive microbial diversity within the chicken gut microbiome revealed by metagenomics and culture.</title>
        <authorList>
            <person name="Gilroy R."/>
            <person name="Ravi A."/>
            <person name="Getino M."/>
            <person name="Pursley I."/>
            <person name="Horton D.L."/>
            <person name="Alikhan N.F."/>
            <person name="Baker D."/>
            <person name="Gharbi K."/>
            <person name="Hall N."/>
            <person name="Watson M."/>
            <person name="Adriaenssens E.M."/>
            <person name="Foster-Nyarko E."/>
            <person name="Jarju S."/>
            <person name="Secka A."/>
            <person name="Antonio M."/>
            <person name="Oren A."/>
            <person name="Chaudhuri R.R."/>
            <person name="La Ragione R."/>
            <person name="Hildebrand F."/>
            <person name="Pallen M.J."/>
        </authorList>
    </citation>
    <scope>NUCLEOTIDE SEQUENCE</scope>
    <source>
        <strain evidence="3">ChiHcolR34-3080</strain>
    </source>
</reference>
<dbReference type="AlphaFoldDB" id="A0A9D1TWL1"/>
<accession>A0A9D1TWL1</accession>
<comment type="caution">
    <text evidence="3">The sequence shown here is derived from an EMBL/GenBank/DDBJ whole genome shotgun (WGS) entry which is preliminary data.</text>
</comment>
<gene>
    <name evidence="3" type="ORF">H9890_06590</name>
</gene>
<evidence type="ECO:0000256" key="1">
    <source>
        <dbReference type="SAM" id="MobiDB-lite"/>
    </source>
</evidence>
<organism evidence="3 4">
    <name type="scientific">Candidatus Faecalibacterium intestinigallinarum</name>
    <dbReference type="NCBI Taxonomy" id="2838581"/>
    <lineage>
        <taxon>Bacteria</taxon>
        <taxon>Bacillati</taxon>
        <taxon>Bacillota</taxon>
        <taxon>Clostridia</taxon>
        <taxon>Eubacteriales</taxon>
        <taxon>Oscillospiraceae</taxon>
        <taxon>Faecalibacterium</taxon>
    </lineage>
</organism>
<dbReference type="PROSITE" id="PS51257">
    <property type="entry name" value="PROKAR_LIPOPROTEIN"/>
    <property type="match status" value="1"/>
</dbReference>
<keyword evidence="2" id="KW-0732">Signal</keyword>
<feature type="signal peptide" evidence="2">
    <location>
        <begin position="1"/>
        <end position="27"/>
    </location>
</feature>
<reference evidence="3" key="2">
    <citation type="submission" date="2021-04" db="EMBL/GenBank/DDBJ databases">
        <authorList>
            <person name="Gilroy R."/>
        </authorList>
    </citation>
    <scope>NUCLEOTIDE SEQUENCE</scope>
    <source>
        <strain evidence="3">ChiHcolR34-3080</strain>
    </source>
</reference>